<organism evidence="1 2">
    <name type="scientific">Bacillus phage vB_BtS_BMBtp3</name>
    <dbReference type="NCBI Taxonomy" id="1445809"/>
    <lineage>
        <taxon>Viruses</taxon>
        <taxon>Duplodnaviria</taxon>
        <taxon>Heunggongvirae</taxon>
        <taxon>Uroviricota</taxon>
        <taxon>Caudoviricetes</taxon>
        <taxon>Waukeshavirus</taxon>
        <taxon>Waukeshavirus BMBtp3</taxon>
    </lineage>
</organism>
<accession>A0A0A7AQA1</accession>
<dbReference type="RefSeq" id="YP_009194046.1">
    <property type="nucleotide sequence ID" value="NC_028748.2"/>
</dbReference>
<dbReference type="KEGG" id="vg:26613742"/>
<dbReference type="OrthoDB" id="19616at10239"/>
<keyword evidence="2" id="KW-1185">Reference proteome</keyword>
<protein>
    <submittedName>
        <fullName evidence="1">Uncharacterized protein</fullName>
    </submittedName>
</protein>
<evidence type="ECO:0000313" key="1">
    <source>
        <dbReference type="EMBL" id="AHJ86777.1"/>
    </source>
</evidence>
<proteinExistence type="predicted"/>
<gene>
    <name evidence="1" type="ORF">BMBtpLA_72</name>
</gene>
<evidence type="ECO:0000313" key="2">
    <source>
        <dbReference type="Proteomes" id="UP000031093"/>
    </source>
</evidence>
<reference evidence="2" key="1">
    <citation type="submission" date="2014-01" db="EMBL/GenBank/DDBJ databases">
        <title>Complete genome sequence of novel bacteriophage BMBTP3 with a mosaic organization.</title>
        <authorList>
            <person name="Zhu L."/>
            <person name="Wang Y."/>
            <person name="Sun M."/>
        </authorList>
    </citation>
    <scope>NUCLEOTIDE SEQUENCE [LARGE SCALE GENOMIC DNA]</scope>
</reference>
<dbReference type="EMBL" id="KJ024807">
    <property type="protein sequence ID" value="AHJ86777.1"/>
    <property type="molecule type" value="Genomic_DNA"/>
</dbReference>
<dbReference type="Proteomes" id="UP000031093">
    <property type="component" value="Segment"/>
</dbReference>
<name>A0A0A7AQA1_9CAUD</name>
<sequence length="84" mass="9093">MASNKIKINIDADTSEALKQMKEVTEAANECVAALEKLERLTNKFSGLARGGIVSVPVTLNGNTISESVSKIQGNDESIRLRKF</sequence>
<dbReference type="GeneID" id="26613742"/>